<dbReference type="RefSeq" id="WP_093833414.1">
    <property type="nucleotide sequence ID" value="NZ_FOLQ01000023.1"/>
</dbReference>
<reference evidence="3 4" key="1">
    <citation type="submission" date="2016-10" db="EMBL/GenBank/DDBJ databases">
        <authorList>
            <person name="de Groot N.N."/>
        </authorList>
    </citation>
    <scope>NUCLEOTIDE SEQUENCE [LARGE SCALE GENOMIC DNA]</scope>
    <source>
        <strain evidence="3 4">DSM 26130</strain>
    </source>
</reference>
<evidence type="ECO:0000256" key="1">
    <source>
        <dbReference type="PROSITE-ProRule" id="PRU00169"/>
    </source>
</evidence>
<evidence type="ECO:0000313" key="4">
    <source>
        <dbReference type="Proteomes" id="UP000198598"/>
    </source>
</evidence>
<feature type="modified residue" description="4-aspartylphosphate" evidence="1">
    <location>
        <position position="59"/>
    </location>
</feature>
<dbReference type="InterPro" id="IPR011006">
    <property type="entry name" value="CheY-like_superfamily"/>
</dbReference>
<sequence>MNKTYTVLLVDDDPDDQLLILLAFERISAQYNMQVAAHGRECLALLRTNRVLPDLILLDLNMPYVSGFELLHQLKLSTLYRPSLSLS</sequence>
<dbReference type="InterPro" id="IPR052893">
    <property type="entry name" value="TCS_response_regulator"/>
</dbReference>
<dbReference type="InterPro" id="IPR001789">
    <property type="entry name" value="Sig_transdc_resp-reg_receiver"/>
</dbReference>
<keyword evidence="1" id="KW-0597">Phosphoprotein</keyword>
<keyword evidence="4" id="KW-1185">Reference proteome</keyword>
<dbReference type="PROSITE" id="PS50110">
    <property type="entry name" value="RESPONSE_REGULATORY"/>
    <property type="match status" value="1"/>
</dbReference>
<dbReference type="PANTHER" id="PTHR44520:SF2">
    <property type="entry name" value="RESPONSE REGULATOR RCP1"/>
    <property type="match status" value="1"/>
</dbReference>
<protein>
    <submittedName>
        <fullName evidence="3">Response regulator receiver domain-containing protein</fullName>
    </submittedName>
</protein>
<dbReference type="EMBL" id="FOLQ01000023">
    <property type="protein sequence ID" value="SFE95851.1"/>
    <property type="molecule type" value="Genomic_DNA"/>
</dbReference>
<dbReference type="STRING" id="662367.SAMN05216167_12330"/>
<dbReference type="OrthoDB" id="1524091at2"/>
<evidence type="ECO:0000259" key="2">
    <source>
        <dbReference type="PROSITE" id="PS50110"/>
    </source>
</evidence>
<accession>A0A1I2EU59</accession>
<gene>
    <name evidence="3" type="ORF">SAMN05216167_12330</name>
</gene>
<dbReference type="Gene3D" id="3.40.50.2300">
    <property type="match status" value="1"/>
</dbReference>
<proteinExistence type="predicted"/>
<name>A0A1I2EU59_9BACT</name>
<dbReference type="GO" id="GO:0000160">
    <property type="term" value="P:phosphorelay signal transduction system"/>
    <property type="evidence" value="ECO:0007669"/>
    <property type="project" value="InterPro"/>
</dbReference>
<dbReference type="Pfam" id="PF00072">
    <property type="entry name" value="Response_reg"/>
    <property type="match status" value="1"/>
</dbReference>
<dbReference type="AlphaFoldDB" id="A0A1I2EU59"/>
<dbReference type="Proteomes" id="UP000198598">
    <property type="component" value="Unassembled WGS sequence"/>
</dbReference>
<dbReference type="PANTHER" id="PTHR44520">
    <property type="entry name" value="RESPONSE REGULATOR RCP1-RELATED"/>
    <property type="match status" value="1"/>
</dbReference>
<feature type="domain" description="Response regulatory" evidence="2">
    <location>
        <begin position="6"/>
        <end position="87"/>
    </location>
</feature>
<organism evidence="3 4">
    <name type="scientific">Spirosoma endophyticum</name>
    <dbReference type="NCBI Taxonomy" id="662367"/>
    <lineage>
        <taxon>Bacteria</taxon>
        <taxon>Pseudomonadati</taxon>
        <taxon>Bacteroidota</taxon>
        <taxon>Cytophagia</taxon>
        <taxon>Cytophagales</taxon>
        <taxon>Cytophagaceae</taxon>
        <taxon>Spirosoma</taxon>
    </lineage>
</organism>
<dbReference type="SUPFAM" id="SSF52172">
    <property type="entry name" value="CheY-like"/>
    <property type="match status" value="1"/>
</dbReference>
<evidence type="ECO:0000313" key="3">
    <source>
        <dbReference type="EMBL" id="SFE95851.1"/>
    </source>
</evidence>